<proteinExistence type="predicted"/>
<evidence type="ECO:0000313" key="1">
    <source>
        <dbReference type="EMBL" id="UYP48206.1"/>
    </source>
</evidence>
<gene>
    <name evidence="1" type="ORF">NEF87_004491</name>
</gene>
<dbReference type="Proteomes" id="UP001208689">
    <property type="component" value="Chromosome"/>
</dbReference>
<dbReference type="EMBL" id="CP104013">
    <property type="protein sequence ID" value="UYP48206.1"/>
    <property type="molecule type" value="Genomic_DNA"/>
</dbReference>
<organism evidence="1 2">
    <name type="scientific">Candidatus Lokiarchaeum ossiferum</name>
    <dbReference type="NCBI Taxonomy" id="2951803"/>
    <lineage>
        <taxon>Archaea</taxon>
        <taxon>Promethearchaeati</taxon>
        <taxon>Promethearchaeota</taxon>
        <taxon>Promethearchaeia</taxon>
        <taxon>Promethearchaeales</taxon>
        <taxon>Promethearchaeaceae</taxon>
        <taxon>Candidatus Lokiarchaeum</taxon>
    </lineage>
</organism>
<protein>
    <submittedName>
        <fullName evidence="1">Uncharacterized protein</fullName>
    </submittedName>
</protein>
<evidence type="ECO:0000313" key="2">
    <source>
        <dbReference type="Proteomes" id="UP001208689"/>
    </source>
</evidence>
<name>A0ABY6HXF3_9ARCH</name>
<keyword evidence="2" id="KW-1185">Reference proteome</keyword>
<accession>A0ABY6HXF3</accession>
<reference evidence="1" key="1">
    <citation type="submission" date="2022-09" db="EMBL/GenBank/DDBJ databases">
        <title>Actin cytoskeleton and complex cell architecture in an #Asgard archaeon.</title>
        <authorList>
            <person name="Ponce Toledo R.I."/>
            <person name="Schleper C."/>
            <person name="Rodrigues Oliveira T."/>
            <person name="Wollweber F."/>
            <person name="Xu J."/>
            <person name="Rittmann S."/>
            <person name="Klingl A."/>
            <person name="Pilhofer M."/>
        </authorList>
    </citation>
    <scope>NUCLEOTIDE SEQUENCE</scope>
    <source>
        <strain evidence="1">B-35</strain>
    </source>
</reference>
<sequence>MDSSFLPVNHESLAVVSVPLVWKEKPRRIASVALGTDEISWHGTHQWEDILAFITGMDGTNDKCANISER</sequence>